<feature type="transmembrane region" description="Helical" evidence="7">
    <location>
        <begin position="336"/>
        <end position="355"/>
    </location>
</feature>
<keyword evidence="7" id="KW-1133">Transmembrane helix</keyword>
<feature type="domain" description="EGF-like" evidence="8">
    <location>
        <begin position="156"/>
        <end position="192"/>
    </location>
</feature>
<dbReference type="SUPFAM" id="SSF57196">
    <property type="entry name" value="EGF/Laminin"/>
    <property type="match status" value="1"/>
</dbReference>
<evidence type="ECO:0000313" key="10">
    <source>
        <dbReference type="Proteomes" id="UP000792457"/>
    </source>
</evidence>
<organism evidence="9 10">
    <name type="scientific">Ladona fulva</name>
    <name type="common">Scarce chaser dragonfly</name>
    <name type="synonym">Libellula fulva</name>
    <dbReference type="NCBI Taxonomy" id="123851"/>
    <lineage>
        <taxon>Eukaryota</taxon>
        <taxon>Metazoa</taxon>
        <taxon>Ecdysozoa</taxon>
        <taxon>Arthropoda</taxon>
        <taxon>Hexapoda</taxon>
        <taxon>Insecta</taxon>
        <taxon>Pterygota</taxon>
        <taxon>Palaeoptera</taxon>
        <taxon>Odonata</taxon>
        <taxon>Epiprocta</taxon>
        <taxon>Anisoptera</taxon>
        <taxon>Libelluloidea</taxon>
        <taxon>Libellulidae</taxon>
        <taxon>Ladona</taxon>
    </lineage>
</organism>
<feature type="domain" description="EGF-like" evidence="8">
    <location>
        <begin position="194"/>
        <end position="230"/>
    </location>
</feature>
<keyword evidence="7" id="KW-0812">Transmembrane</keyword>
<dbReference type="GO" id="GO:0005509">
    <property type="term" value="F:calcium ion binding"/>
    <property type="evidence" value="ECO:0007669"/>
    <property type="project" value="InterPro"/>
</dbReference>
<accession>A0A8K0NWM7</accession>
<evidence type="ECO:0000256" key="7">
    <source>
        <dbReference type="SAM" id="Phobius"/>
    </source>
</evidence>
<dbReference type="EMBL" id="KZ308196">
    <property type="protein sequence ID" value="KAG8224418.1"/>
    <property type="molecule type" value="Genomic_DNA"/>
</dbReference>
<feature type="domain" description="EGF-like" evidence="8">
    <location>
        <begin position="119"/>
        <end position="154"/>
    </location>
</feature>
<feature type="disulfide bond" evidence="6">
    <location>
        <begin position="107"/>
        <end position="116"/>
    </location>
</feature>
<dbReference type="CDD" id="cd00054">
    <property type="entry name" value="EGF_CA"/>
    <property type="match status" value="5"/>
</dbReference>
<dbReference type="AlphaFoldDB" id="A0A8K0NWM7"/>
<keyword evidence="2" id="KW-0732">Signal</keyword>
<dbReference type="PROSITE" id="PS50026">
    <property type="entry name" value="EGF_3"/>
    <property type="match status" value="5"/>
</dbReference>
<evidence type="ECO:0000313" key="9">
    <source>
        <dbReference type="EMBL" id="KAG8224418.1"/>
    </source>
</evidence>
<dbReference type="GO" id="GO:0007219">
    <property type="term" value="P:Notch signaling pathway"/>
    <property type="evidence" value="ECO:0007669"/>
    <property type="project" value="TreeGrafter"/>
</dbReference>
<evidence type="ECO:0000256" key="3">
    <source>
        <dbReference type="ARBA" id="ARBA00022737"/>
    </source>
</evidence>
<dbReference type="Gene3D" id="2.10.25.10">
    <property type="entry name" value="Laminin"/>
    <property type="match status" value="5"/>
</dbReference>
<dbReference type="InterPro" id="IPR000152">
    <property type="entry name" value="EGF-type_Asp/Asn_hydroxyl_site"/>
</dbReference>
<evidence type="ECO:0000256" key="5">
    <source>
        <dbReference type="ARBA" id="ARBA00023180"/>
    </source>
</evidence>
<reference evidence="9" key="2">
    <citation type="submission" date="2017-10" db="EMBL/GenBank/DDBJ databases">
        <title>Ladona fulva Genome sequencing and assembly.</title>
        <authorList>
            <person name="Murali S."/>
            <person name="Richards S."/>
            <person name="Bandaranaike D."/>
            <person name="Bellair M."/>
            <person name="Blankenburg K."/>
            <person name="Chao H."/>
            <person name="Dinh H."/>
            <person name="Doddapaneni H."/>
            <person name="Dugan-Rocha S."/>
            <person name="Elkadiri S."/>
            <person name="Gnanaolivu R."/>
            <person name="Hernandez B."/>
            <person name="Skinner E."/>
            <person name="Javaid M."/>
            <person name="Lee S."/>
            <person name="Li M."/>
            <person name="Ming W."/>
            <person name="Munidasa M."/>
            <person name="Muniz J."/>
            <person name="Nguyen L."/>
            <person name="Hughes D."/>
            <person name="Osuji N."/>
            <person name="Pu L.-L."/>
            <person name="Puazo M."/>
            <person name="Qu C."/>
            <person name="Quiroz J."/>
            <person name="Raj R."/>
            <person name="Weissenberger G."/>
            <person name="Xin Y."/>
            <person name="Zou X."/>
            <person name="Han Y."/>
            <person name="Worley K."/>
            <person name="Muzny D."/>
            <person name="Gibbs R."/>
        </authorList>
    </citation>
    <scope>NUCLEOTIDE SEQUENCE</scope>
    <source>
        <strain evidence="9">Sampled in the wild</strain>
    </source>
</reference>
<evidence type="ECO:0000256" key="4">
    <source>
        <dbReference type="ARBA" id="ARBA00023157"/>
    </source>
</evidence>
<dbReference type="PANTHER" id="PTHR12916:SF4">
    <property type="entry name" value="UNINFLATABLE, ISOFORM C"/>
    <property type="match status" value="1"/>
</dbReference>
<feature type="non-terminal residue" evidence="9">
    <location>
        <position position="356"/>
    </location>
</feature>
<feature type="disulfide bond" evidence="6">
    <location>
        <begin position="144"/>
        <end position="153"/>
    </location>
</feature>
<dbReference type="SUPFAM" id="SSF57184">
    <property type="entry name" value="Growth factor receptor domain"/>
    <property type="match status" value="1"/>
</dbReference>
<evidence type="ECO:0000256" key="2">
    <source>
        <dbReference type="ARBA" id="ARBA00022729"/>
    </source>
</evidence>
<evidence type="ECO:0000259" key="8">
    <source>
        <dbReference type="PROSITE" id="PS50026"/>
    </source>
</evidence>
<dbReference type="PROSITE" id="PS01186">
    <property type="entry name" value="EGF_2"/>
    <property type="match status" value="4"/>
</dbReference>
<comment type="caution">
    <text evidence="6">Lacks conserved residue(s) required for the propagation of feature annotation.</text>
</comment>
<dbReference type="InterPro" id="IPR000742">
    <property type="entry name" value="EGF"/>
</dbReference>
<dbReference type="PROSITE" id="PS01187">
    <property type="entry name" value="EGF_CA"/>
    <property type="match status" value="2"/>
</dbReference>
<keyword evidence="3" id="KW-0677">Repeat</keyword>
<dbReference type="PANTHER" id="PTHR12916">
    <property type="entry name" value="CYTOCHROME C OXIDASE POLYPEPTIDE VIC-2"/>
    <property type="match status" value="1"/>
</dbReference>
<gene>
    <name evidence="9" type="ORF">J437_LFUL001368</name>
</gene>
<dbReference type="FunFam" id="2.10.25.10:FF:000494">
    <property type="entry name" value="Weary, isoform B"/>
    <property type="match status" value="1"/>
</dbReference>
<dbReference type="InterPro" id="IPR009030">
    <property type="entry name" value="Growth_fac_rcpt_cys_sf"/>
</dbReference>
<dbReference type="InterPro" id="IPR001881">
    <property type="entry name" value="EGF-like_Ca-bd_dom"/>
</dbReference>
<keyword evidence="7" id="KW-0472">Membrane</keyword>
<feature type="domain" description="EGF-like" evidence="8">
    <location>
        <begin position="234"/>
        <end position="270"/>
    </location>
</feature>
<keyword evidence="5" id="KW-0325">Glycoprotein</keyword>
<dbReference type="FunFam" id="2.10.25.10:FF:000100">
    <property type="entry name" value="neurogenic locus notch homolog protein 3"/>
    <property type="match status" value="1"/>
</dbReference>
<dbReference type="GO" id="GO:0005112">
    <property type="term" value="F:Notch binding"/>
    <property type="evidence" value="ECO:0007669"/>
    <property type="project" value="TreeGrafter"/>
</dbReference>
<evidence type="ECO:0000256" key="6">
    <source>
        <dbReference type="PROSITE-ProRule" id="PRU00076"/>
    </source>
</evidence>
<dbReference type="FunFam" id="2.10.25.10:FF:000061">
    <property type="entry name" value="Delta-like protein"/>
    <property type="match status" value="1"/>
</dbReference>
<protein>
    <recommendedName>
        <fullName evidence="8">EGF-like domain-containing protein</fullName>
    </recommendedName>
</protein>
<dbReference type="PRINTS" id="PR00010">
    <property type="entry name" value="EGFBLOOD"/>
</dbReference>
<keyword evidence="10" id="KW-1185">Reference proteome</keyword>
<proteinExistence type="predicted"/>
<sequence length="356" mass="37428">MPILGNVDIPLVLNPSFSVSPFRFPLKNTWPRYRWSNSALEFQPCTGYTACLANAEKPKATSNPLVQVIPRFTGKTCEDESDPCDSSPCRNGATCTADNATHFHCACPPGFGGLACERDLDECASSPCVHGICVDQEDGFRCFCQPGFAGELCEYEFNECESSPCANGGTCTDHIGGYSCVCGRGYGGRRCHLKVDLCDPDPCPPGRRCRDTGNRYVCECKPGLSGPNCQSAAPRLACNGNPCRNGGTCWSSINTFYCACRPGYTGNTCEEEFVLEAIPTGVRDSDGSLLGPDADLLGTGSGSLLGNGGGLSGGGSGGGSSGLDLQMPISIHLDHLHNVYIAAGTLACALLIVILT</sequence>
<feature type="disulfide bond" evidence="6">
    <location>
        <begin position="220"/>
        <end position="229"/>
    </location>
</feature>
<dbReference type="Proteomes" id="UP000792457">
    <property type="component" value="Unassembled WGS sequence"/>
</dbReference>
<dbReference type="PROSITE" id="PS00010">
    <property type="entry name" value="ASX_HYDROXYL"/>
    <property type="match status" value="3"/>
</dbReference>
<dbReference type="InterPro" id="IPR013032">
    <property type="entry name" value="EGF-like_CS"/>
</dbReference>
<dbReference type="Pfam" id="PF00008">
    <property type="entry name" value="EGF"/>
    <property type="match status" value="3"/>
</dbReference>
<dbReference type="OrthoDB" id="283575at2759"/>
<dbReference type="InterPro" id="IPR018097">
    <property type="entry name" value="EGF_Ca-bd_CS"/>
</dbReference>
<keyword evidence="4 6" id="KW-1015">Disulfide bond</keyword>
<keyword evidence="1 6" id="KW-0245">EGF-like domain</keyword>
<dbReference type="FunFam" id="2.10.25.10:FF:000472">
    <property type="entry name" value="Uncharacterized protein, isoform A"/>
    <property type="match status" value="1"/>
</dbReference>
<feature type="disulfide bond" evidence="6">
    <location>
        <begin position="123"/>
        <end position="133"/>
    </location>
</feature>
<feature type="disulfide bond" evidence="6">
    <location>
        <begin position="182"/>
        <end position="191"/>
    </location>
</feature>
<feature type="disulfide bond" evidence="6">
    <location>
        <begin position="260"/>
        <end position="269"/>
    </location>
</feature>
<evidence type="ECO:0000256" key="1">
    <source>
        <dbReference type="ARBA" id="ARBA00022536"/>
    </source>
</evidence>
<comment type="caution">
    <text evidence="9">The sequence shown here is derived from an EMBL/GenBank/DDBJ whole genome shotgun (WGS) entry which is preliminary data.</text>
</comment>
<dbReference type="SMART" id="SM00181">
    <property type="entry name" value="EGF"/>
    <property type="match status" value="5"/>
</dbReference>
<dbReference type="Pfam" id="PF12661">
    <property type="entry name" value="hEGF"/>
    <property type="match status" value="2"/>
</dbReference>
<reference evidence="9" key="1">
    <citation type="submission" date="2013-04" db="EMBL/GenBank/DDBJ databases">
        <authorList>
            <person name="Qu J."/>
            <person name="Murali S.C."/>
            <person name="Bandaranaike D."/>
            <person name="Bellair M."/>
            <person name="Blankenburg K."/>
            <person name="Chao H."/>
            <person name="Dinh H."/>
            <person name="Doddapaneni H."/>
            <person name="Downs B."/>
            <person name="Dugan-Rocha S."/>
            <person name="Elkadiri S."/>
            <person name="Gnanaolivu R.D."/>
            <person name="Hernandez B."/>
            <person name="Javaid M."/>
            <person name="Jayaseelan J.C."/>
            <person name="Lee S."/>
            <person name="Li M."/>
            <person name="Ming W."/>
            <person name="Munidasa M."/>
            <person name="Muniz J."/>
            <person name="Nguyen L."/>
            <person name="Ongeri F."/>
            <person name="Osuji N."/>
            <person name="Pu L.-L."/>
            <person name="Puazo M."/>
            <person name="Qu C."/>
            <person name="Quiroz J."/>
            <person name="Raj R."/>
            <person name="Weissenberger G."/>
            <person name="Xin Y."/>
            <person name="Zou X."/>
            <person name="Han Y."/>
            <person name="Richards S."/>
            <person name="Worley K."/>
            <person name="Muzny D."/>
            <person name="Gibbs R."/>
        </authorList>
    </citation>
    <scope>NUCLEOTIDE SEQUENCE</scope>
    <source>
        <strain evidence="9">Sampled in the wild</strain>
    </source>
</reference>
<dbReference type="SMART" id="SM00179">
    <property type="entry name" value="EGF_CA"/>
    <property type="match status" value="5"/>
</dbReference>
<name>A0A8K0NWM7_LADFU</name>
<feature type="domain" description="EGF-like" evidence="8">
    <location>
        <begin position="80"/>
        <end position="117"/>
    </location>
</feature>
<dbReference type="PROSITE" id="PS00022">
    <property type="entry name" value="EGF_1"/>
    <property type="match status" value="5"/>
</dbReference>